<evidence type="ECO:0000259" key="3">
    <source>
        <dbReference type="Pfam" id="PF20239"/>
    </source>
</evidence>
<dbReference type="EMBL" id="CCNB01000043">
    <property type="protein sequence ID" value="CDX43880.1"/>
    <property type="molecule type" value="Genomic_DNA"/>
</dbReference>
<dbReference type="Proteomes" id="UP000046373">
    <property type="component" value="Unassembled WGS sequence"/>
</dbReference>
<dbReference type="Pfam" id="PF08281">
    <property type="entry name" value="Sigma70_r4_2"/>
    <property type="match status" value="1"/>
</dbReference>
<dbReference type="GeneID" id="31892915"/>
<evidence type="ECO:0000313" key="5">
    <source>
        <dbReference type="Proteomes" id="UP000046373"/>
    </source>
</evidence>
<dbReference type="SUPFAM" id="SSF48452">
    <property type="entry name" value="TPR-like"/>
    <property type="match status" value="1"/>
</dbReference>
<evidence type="ECO:0000259" key="2">
    <source>
        <dbReference type="Pfam" id="PF08281"/>
    </source>
</evidence>
<dbReference type="InterPro" id="IPR007627">
    <property type="entry name" value="RNA_pol_sigma70_r2"/>
</dbReference>
<feature type="domain" description="RNA polymerase sigma-70 region 2" evidence="1">
    <location>
        <begin position="15"/>
        <end position="77"/>
    </location>
</feature>
<reference evidence="4 5" key="1">
    <citation type="submission" date="2014-08" db="EMBL/GenBank/DDBJ databases">
        <authorList>
            <person name="Moulin Lionel"/>
        </authorList>
    </citation>
    <scope>NUCLEOTIDE SEQUENCE [LARGE SCALE GENOMIC DNA]</scope>
</reference>
<dbReference type="Gene3D" id="1.10.10.10">
    <property type="entry name" value="Winged helix-like DNA-binding domain superfamily/Winged helix DNA-binding domain"/>
    <property type="match status" value="1"/>
</dbReference>
<sequence length="424" mass="46958">MTELAWISTAISNARPQAMGALLRYFRDLDAAEEAFQDACLRALKNWPKNGPPRDPAAWLIFVGRNSGIDAVRKRAKQAPMPEEDQVSDLEDAESDMAERLDGAHYRDDILRLLFICCHPDLPATQQIAVALRIVSGLTVKQIARAFLVGESAMEQRITRAKARIADAGVPFETPGAVERSERLAAVAAMVYLIFNEGYSSNGGEARARAPLCEEAIRLARLLLRLFQQEPEIMGLTALLLLQHARAPARFDENGEIVLLEDQDRSLWSRKMIDEGLALVDKALRHRKPGPYQVQAAIAALHARAATAEDTDWTEIDLLYGLLEQMQPSPVVTLNRAVAVSKVRGPEAALAMIEPLEERLSGYFHFFGLKGGLLMQLGRNEEARVAFDRAIALANTAAEAAHIRMHIDRLIKESAEKSSLQKTR</sequence>
<dbReference type="SUPFAM" id="SSF88946">
    <property type="entry name" value="Sigma2 domain of RNA polymerase sigma factors"/>
    <property type="match status" value="1"/>
</dbReference>
<dbReference type="PANTHER" id="PTHR47756:SF1">
    <property type="entry name" value="BLL0085 PROTEIN"/>
    <property type="match status" value="1"/>
</dbReference>
<accession>A0A090FQJ6</accession>
<feature type="domain" description="DUF6596" evidence="3">
    <location>
        <begin position="183"/>
        <end position="283"/>
    </location>
</feature>
<feature type="domain" description="RNA polymerase sigma factor 70 region 4 type 2" evidence="2">
    <location>
        <begin position="114"/>
        <end position="165"/>
    </location>
</feature>
<dbReference type="InterPro" id="IPR011990">
    <property type="entry name" value="TPR-like_helical_dom_sf"/>
</dbReference>
<dbReference type="Pfam" id="PF04542">
    <property type="entry name" value="Sigma70_r2"/>
    <property type="match status" value="1"/>
</dbReference>
<dbReference type="GO" id="GO:0003677">
    <property type="term" value="F:DNA binding"/>
    <property type="evidence" value="ECO:0007669"/>
    <property type="project" value="InterPro"/>
</dbReference>
<dbReference type="InterPro" id="IPR013324">
    <property type="entry name" value="RNA_pol_sigma_r3/r4-like"/>
</dbReference>
<protein>
    <submittedName>
        <fullName evidence="4">RNA polymerase ECF-type sigma factor</fullName>
    </submittedName>
</protein>
<organism evidence="4 5">
    <name type="scientific">Mesorhizobium plurifarium</name>
    <dbReference type="NCBI Taxonomy" id="69974"/>
    <lineage>
        <taxon>Bacteria</taxon>
        <taxon>Pseudomonadati</taxon>
        <taxon>Pseudomonadota</taxon>
        <taxon>Alphaproteobacteria</taxon>
        <taxon>Hyphomicrobiales</taxon>
        <taxon>Phyllobacteriaceae</taxon>
        <taxon>Mesorhizobium</taxon>
    </lineage>
</organism>
<evidence type="ECO:0000259" key="1">
    <source>
        <dbReference type="Pfam" id="PF04542"/>
    </source>
</evidence>
<name>A0A090FQJ6_MESPL</name>
<dbReference type="InterPro" id="IPR014284">
    <property type="entry name" value="RNA_pol_sigma-70_dom"/>
</dbReference>
<proteinExistence type="predicted"/>
<dbReference type="NCBIfam" id="TIGR02937">
    <property type="entry name" value="sigma70-ECF"/>
    <property type="match status" value="1"/>
</dbReference>
<dbReference type="InterPro" id="IPR036388">
    <property type="entry name" value="WH-like_DNA-bd_sf"/>
</dbReference>
<dbReference type="InterPro" id="IPR046531">
    <property type="entry name" value="DUF6596"/>
</dbReference>
<dbReference type="SUPFAM" id="SSF88659">
    <property type="entry name" value="Sigma3 and sigma4 domains of RNA polymerase sigma factors"/>
    <property type="match status" value="1"/>
</dbReference>
<dbReference type="InterPro" id="IPR013325">
    <property type="entry name" value="RNA_pol_sigma_r2"/>
</dbReference>
<dbReference type="PANTHER" id="PTHR47756">
    <property type="entry name" value="BLL6612 PROTEIN-RELATED"/>
    <property type="match status" value="1"/>
</dbReference>
<gene>
    <name evidence="4" type="ORF">MPLDJ20_60399</name>
</gene>
<dbReference type="GO" id="GO:0006352">
    <property type="term" value="P:DNA-templated transcription initiation"/>
    <property type="evidence" value="ECO:0007669"/>
    <property type="project" value="InterPro"/>
</dbReference>
<dbReference type="AlphaFoldDB" id="A0A090FQJ6"/>
<dbReference type="Pfam" id="PF20239">
    <property type="entry name" value="DUF6596"/>
    <property type="match status" value="1"/>
</dbReference>
<dbReference type="Gene3D" id="1.10.1740.10">
    <property type="match status" value="1"/>
</dbReference>
<evidence type="ECO:0000313" key="4">
    <source>
        <dbReference type="EMBL" id="CDX43880.1"/>
    </source>
</evidence>
<dbReference type="InterPro" id="IPR013249">
    <property type="entry name" value="RNA_pol_sigma70_r4_t2"/>
</dbReference>
<dbReference type="GO" id="GO:0016987">
    <property type="term" value="F:sigma factor activity"/>
    <property type="evidence" value="ECO:0007669"/>
    <property type="project" value="InterPro"/>
</dbReference>